<name>A0A9W9RLV7_PENBR</name>
<comment type="caution">
    <text evidence="2">The sequence shown here is derived from an EMBL/GenBank/DDBJ whole genome shotgun (WGS) entry which is preliminary data.</text>
</comment>
<proteinExistence type="predicted"/>
<dbReference type="PANTHER" id="PTHR42103:SF2">
    <property type="entry name" value="AB HYDROLASE-1 DOMAIN-CONTAINING PROTEIN"/>
    <property type="match status" value="1"/>
</dbReference>
<dbReference type="GO" id="GO:0017000">
    <property type="term" value="P:antibiotic biosynthetic process"/>
    <property type="evidence" value="ECO:0007669"/>
    <property type="project" value="UniProtKB-ARBA"/>
</dbReference>
<evidence type="ECO:0000313" key="2">
    <source>
        <dbReference type="EMBL" id="KAJ5362598.1"/>
    </source>
</evidence>
<evidence type="ECO:0000313" key="3">
    <source>
        <dbReference type="Proteomes" id="UP001148299"/>
    </source>
</evidence>
<gene>
    <name evidence="2" type="ORF">N7541_003442</name>
</gene>
<dbReference type="EMBL" id="JAPZBR010000002">
    <property type="protein sequence ID" value="KAJ5362598.1"/>
    <property type="molecule type" value="Genomic_DNA"/>
</dbReference>
<dbReference type="Gene3D" id="3.40.50.1820">
    <property type="entry name" value="alpha/beta hydrolase"/>
    <property type="match status" value="1"/>
</dbReference>
<dbReference type="GO" id="GO:0072330">
    <property type="term" value="P:monocarboxylic acid biosynthetic process"/>
    <property type="evidence" value="ECO:0007669"/>
    <property type="project" value="UniProtKB-ARBA"/>
</dbReference>
<dbReference type="SUPFAM" id="SSF53474">
    <property type="entry name" value="alpha/beta-Hydrolases"/>
    <property type="match status" value="1"/>
</dbReference>
<dbReference type="InterPro" id="IPR029058">
    <property type="entry name" value="AB_hydrolase_fold"/>
</dbReference>
<dbReference type="PANTHER" id="PTHR42103">
    <property type="entry name" value="ALPHA/BETA-HYDROLASES SUPERFAMILY PROTEIN"/>
    <property type="match status" value="1"/>
</dbReference>
<reference evidence="2" key="2">
    <citation type="journal article" date="2023" name="IMA Fungus">
        <title>Comparative genomic study of the Penicillium genus elucidates a diverse pangenome and 15 lateral gene transfer events.</title>
        <authorList>
            <person name="Petersen C."/>
            <person name="Sorensen T."/>
            <person name="Nielsen M.R."/>
            <person name="Sondergaard T.E."/>
            <person name="Sorensen J.L."/>
            <person name="Fitzpatrick D.A."/>
            <person name="Frisvad J.C."/>
            <person name="Nielsen K.L."/>
        </authorList>
    </citation>
    <scope>NUCLEOTIDE SEQUENCE</scope>
    <source>
        <strain evidence="2">IBT 35675</strain>
    </source>
</reference>
<sequence length="344" mass="37902">MIKPDPAMDLPPPSFSFVIPSVYDGRKLECRIFLPPVYQNIQSTPTPQIHGAIFAHPYAPLGGCYDDPVVDFVSSELYHANFVVGTFNFRGAGDSEGRTSWTSKPELGDYVSFYGFMLQYLHCLKRALAPNDHSAAQPRESTDQDGGLEYPNAGPTAQKPDIHLILGGYSYGSLITSHVPVLDVILSLFESPEASISEIRNIATRIASSSVEQSTVPTDPDLRALTTSISYLLVSPLLPPISQLLTIFTTLSLKVASRTIPCPDPADQLSTHCTLALAGNLDSFVSAAKLERWSDELLHMPGSQFQFRMVDGADHFWRRNERARVLLRAWLSESFRSNQVSPSD</sequence>
<organism evidence="2 3">
    <name type="scientific">Penicillium brevicompactum</name>
    <dbReference type="NCBI Taxonomy" id="5074"/>
    <lineage>
        <taxon>Eukaryota</taxon>
        <taxon>Fungi</taxon>
        <taxon>Dikarya</taxon>
        <taxon>Ascomycota</taxon>
        <taxon>Pezizomycotina</taxon>
        <taxon>Eurotiomycetes</taxon>
        <taxon>Eurotiomycetidae</taxon>
        <taxon>Eurotiales</taxon>
        <taxon>Aspergillaceae</taxon>
        <taxon>Penicillium</taxon>
    </lineage>
</organism>
<feature type="region of interest" description="Disordered" evidence="1">
    <location>
        <begin position="132"/>
        <end position="155"/>
    </location>
</feature>
<protein>
    <submittedName>
        <fullName evidence="2">Uncharacterized protein</fullName>
    </submittedName>
</protein>
<dbReference type="Proteomes" id="UP001148299">
    <property type="component" value="Unassembled WGS sequence"/>
</dbReference>
<keyword evidence="3" id="KW-1185">Reference proteome</keyword>
<dbReference type="AlphaFoldDB" id="A0A9W9RLV7"/>
<evidence type="ECO:0000256" key="1">
    <source>
        <dbReference type="SAM" id="MobiDB-lite"/>
    </source>
</evidence>
<reference evidence="2" key="1">
    <citation type="submission" date="2022-12" db="EMBL/GenBank/DDBJ databases">
        <authorList>
            <person name="Petersen C."/>
        </authorList>
    </citation>
    <scope>NUCLEOTIDE SEQUENCE</scope>
    <source>
        <strain evidence="2">IBT 35675</strain>
    </source>
</reference>
<accession>A0A9W9RLV7</accession>